<name>A0A4R9KBV7_9LEPT</name>
<dbReference type="Proteomes" id="UP000297693">
    <property type="component" value="Unassembled WGS sequence"/>
</dbReference>
<feature type="domain" description="PH" evidence="2">
    <location>
        <begin position="1"/>
        <end position="40"/>
    </location>
</feature>
<proteinExistence type="inferred from homology"/>
<dbReference type="Pfam" id="PF03795">
    <property type="entry name" value="YCII"/>
    <property type="match status" value="1"/>
</dbReference>
<dbReference type="AlphaFoldDB" id="A0A4R9KBV7"/>
<dbReference type="Gene3D" id="3.30.70.1060">
    <property type="entry name" value="Dimeric alpha+beta barrel"/>
    <property type="match status" value="1"/>
</dbReference>
<evidence type="ECO:0000313" key="4">
    <source>
        <dbReference type="Proteomes" id="UP000297693"/>
    </source>
</evidence>
<comment type="caution">
    <text evidence="3">The sequence shown here is derived from an EMBL/GenBank/DDBJ whole genome shotgun (WGS) entry which is preliminary data.</text>
</comment>
<sequence length="115" mass="12950">MKEFILLFRNHSAEDSYLLKPEEMAKEMPQWRQWISEIIESGKFVSTQPLDFEGTVIRPGSTTDGPYVAVKEILAGYLVCKAESMDEAVAIGKKCPILNYPTGSLEVRPITPFQP</sequence>
<dbReference type="EMBL" id="RQGD01000010">
    <property type="protein sequence ID" value="TGL62314.1"/>
    <property type="molecule type" value="Genomic_DNA"/>
</dbReference>
<dbReference type="PANTHER" id="PTHR35174">
    <property type="entry name" value="BLL7171 PROTEIN-RELATED"/>
    <property type="match status" value="1"/>
</dbReference>
<accession>A0A4R9KBV7</accession>
<dbReference type="InterPro" id="IPR011008">
    <property type="entry name" value="Dimeric_a/b-barrel"/>
</dbReference>
<dbReference type="OrthoDB" id="9795306at2"/>
<keyword evidence="4" id="KW-1185">Reference proteome</keyword>
<evidence type="ECO:0000259" key="2">
    <source>
        <dbReference type="PROSITE" id="PS50003"/>
    </source>
</evidence>
<evidence type="ECO:0000313" key="3">
    <source>
        <dbReference type="EMBL" id="TGL62314.1"/>
    </source>
</evidence>
<dbReference type="PROSITE" id="PS50003">
    <property type="entry name" value="PH_DOMAIN"/>
    <property type="match status" value="1"/>
</dbReference>
<evidence type="ECO:0000256" key="1">
    <source>
        <dbReference type="ARBA" id="ARBA00007689"/>
    </source>
</evidence>
<dbReference type="InterPro" id="IPR005545">
    <property type="entry name" value="YCII"/>
</dbReference>
<organism evidence="3 4">
    <name type="scientific">Leptospira ognonensis</name>
    <dbReference type="NCBI Taxonomy" id="2484945"/>
    <lineage>
        <taxon>Bacteria</taxon>
        <taxon>Pseudomonadati</taxon>
        <taxon>Spirochaetota</taxon>
        <taxon>Spirochaetia</taxon>
        <taxon>Leptospirales</taxon>
        <taxon>Leptospiraceae</taxon>
        <taxon>Leptospira</taxon>
    </lineage>
</organism>
<gene>
    <name evidence="3" type="ORF">EHQ58_03705</name>
</gene>
<reference evidence="3" key="1">
    <citation type="journal article" date="2019" name="PLoS Negl. Trop. Dis.">
        <title>Revisiting the worldwide diversity of Leptospira species in the environment.</title>
        <authorList>
            <person name="Vincent A.T."/>
            <person name="Schiettekatte O."/>
            <person name="Bourhy P."/>
            <person name="Veyrier F.J."/>
            <person name="Picardeau M."/>
        </authorList>
    </citation>
    <scope>NUCLEOTIDE SEQUENCE [LARGE SCALE GENOMIC DNA]</scope>
    <source>
        <strain evidence="3">201702476</strain>
    </source>
</reference>
<comment type="similarity">
    <text evidence="1">Belongs to the YciI family.</text>
</comment>
<dbReference type="PANTHER" id="PTHR35174:SF3">
    <property type="entry name" value="BLL7171 PROTEIN"/>
    <property type="match status" value="1"/>
</dbReference>
<dbReference type="InterPro" id="IPR001849">
    <property type="entry name" value="PH_domain"/>
</dbReference>
<dbReference type="RefSeq" id="WP_135622095.1">
    <property type="nucleotide sequence ID" value="NZ_RQGD01000010.1"/>
</dbReference>
<protein>
    <recommendedName>
        <fullName evidence="2">PH domain-containing protein</fullName>
    </recommendedName>
</protein>
<dbReference type="SUPFAM" id="SSF54909">
    <property type="entry name" value="Dimeric alpha+beta barrel"/>
    <property type="match status" value="1"/>
</dbReference>